<feature type="transmembrane region" description="Helical" evidence="7">
    <location>
        <begin position="820"/>
        <end position="842"/>
    </location>
</feature>
<keyword evidence="10" id="KW-1185">Reference proteome</keyword>
<feature type="transmembrane region" description="Helical" evidence="7">
    <location>
        <begin position="275"/>
        <end position="296"/>
    </location>
</feature>
<dbReference type="PANTHER" id="PTHR30572">
    <property type="entry name" value="MEMBRANE COMPONENT OF TRANSPORTER-RELATED"/>
    <property type="match status" value="1"/>
</dbReference>
<evidence type="ECO:0000256" key="5">
    <source>
        <dbReference type="ARBA" id="ARBA00023136"/>
    </source>
</evidence>
<accession>A0ABZ2EWE7</accession>
<feature type="transmembrane region" description="Helical" evidence="7">
    <location>
        <begin position="484"/>
        <end position="501"/>
    </location>
</feature>
<protein>
    <recommendedName>
        <fullName evidence="8">ABC3 transporter permease C-terminal domain-containing protein</fullName>
    </recommendedName>
</protein>
<feature type="transmembrane region" description="Helical" evidence="7">
    <location>
        <begin position="377"/>
        <end position="397"/>
    </location>
</feature>
<evidence type="ECO:0000256" key="6">
    <source>
        <dbReference type="ARBA" id="ARBA00038076"/>
    </source>
</evidence>
<feature type="transmembrane region" description="Helical" evidence="7">
    <location>
        <begin position="779"/>
        <end position="799"/>
    </location>
</feature>
<evidence type="ECO:0000313" key="10">
    <source>
        <dbReference type="Proteomes" id="UP001348492"/>
    </source>
</evidence>
<name>A0ABZ2EWE7_9FIRM</name>
<evidence type="ECO:0000256" key="1">
    <source>
        <dbReference type="ARBA" id="ARBA00004651"/>
    </source>
</evidence>
<comment type="subcellular location">
    <subcellularLocation>
        <location evidence="1">Cell membrane</location>
        <topology evidence="1">Multi-pass membrane protein</topology>
    </subcellularLocation>
</comment>
<evidence type="ECO:0000313" key="9">
    <source>
        <dbReference type="EMBL" id="WWD83977.1"/>
    </source>
</evidence>
<dbReference type="PANTHER" id="PTHR30572:SF4">
    <property type="entry name" value="ABC TRANSPORTER PERMEASE YTRF"/>
    <property type="match status" value="1"/>
</dbReference>
<evidence type="ECO:0000256" key="4">
    <source>
        <dbReference type="ARBA" id="ARBA00022989"/>
    </source>
</evidence>
<comment type="similarity">
    <text evidence="6">Belongs to the ABC-4 integral membrane protein family.</text>
</comment>
<organism evidence="9 10">
    <name type="scientific">Terrisporobacter glycolicus ATCC 14880 = DSM 1288</name>
    <dbReference type="NCBI Taxonomy" id="1121315"/>
    <lineage>
        <taxon>Bacteria</taxon>
        <taxon>Bacillati</taxon>
        <taxon>Bacillota</taxon>
        <taxon>Clostridia</taxon>
        <taxon>Peptostreptococcales</taxon>
        <taxon>Peptostreptococcaceae</taxon>
        <taxon>Terrisporobacter</taxon>
    </lineage>
</organism>
<evidence type="ECO:0000256" key="3">
    <source>
        <dbReference type="ARBA" id="ARBA00022692"/>
    </source>
</evidence>
<dbReference type="InterPro" id="IPR050250">
    <property type="entry name" value="Macrolide_Exporter_MacB"/>
</dbReference>
<keyword evidence="4 7" id="KW-1133">Transmembrane helix</keyword>
<evidence type="ECO:0000256" key="7">
    <source>
        <dbReference type="SAM" id="Phobius"/>
    </source>
</evidence>
<feature type="domain" description="ABC3 transporter permease C-terminal" evidence="8">
    <location>
        <begin position="279"/>
        <end position="397"/>
    </location>
</feature>
<dbReference type="Proteomes" id="UP001348492">
    <property type="component" value="Chromosome"/>
</dbReference>
<evidence type="ECO:0000259" key="8">
    <source>
        <dbReference type="Pfam" id="PF02687"/>
    </source>
</evidence>
<keyword evidence="3 7" id="KW-0812">Transmembrane</keyword>
<evidence type="ECO:0000256" key="2">
    <source>
        <dbReference type="ARBA" id="ARBA00022475"/>
    </source>
</evidence>
<feature type="transmembrane region" description="Helical" evidence="7">
    <location>
        <begin position="26"/>
        <end position="46"/>
    </location>
</feature>
<proteinExistence type="inferred from homology"/>
<dbReference type="RefSeq" id="WP_018590549.1">
    <property type="nucleotide sequence ID" value="NZ_CP117523.1"/>
</dbReference>
<feature type="domain" description="ABC3 transporter permease C-terminal" evidence="8">
    <location>
        <begin position="780"/>
        <end position="892"/>
    </location>
</feature>
<keyword evidence="5 7" id="KW-0472">Membrane</keyword>
<gene>
    <name evidence="9" type="ORF">TEGL_23990</name>
</gene>
<feature type="transmembrane region" description="Helical" evidence="7">
    <location>
        <begin position="874"/>
        <end position="894"/>
    </location>
</feature>
<dbReference type="InterPro" id="IPR003838">
    <property type="entry name" value="ABC3_permease_C"/>
</dbReference>
<sequence length="908" mass="103636">MKSKIITIKMIFTLLKGYCFKNIKKFLIMIFAIAVSTTIIFGTTVARKSQSKYTMDEIYRQSPSYQVDFANMSQKDLNTVEGDENVKSCVDKKFYGQIIYNKKGYFLESFNKSYFEKSKHTLVEGRFPQNKNEIIIDDDLFKELKSNKNINSTNLKSQEYDVDFRYIKEYVNSNKEQEILDKSQKFKIVGIYKMTDMMKQASEGDGVYVNNDFEYPKEAISYSGFIDLKSGTSNVQRRIDELSLKLDNGEINMRPNRVITMAKEENQEALSSFNLFDTGTIIASACIIFNVFNIMMKEIIRELGLLRVVGMSKKQSLIILLLKNLLILLVGSMIGFFGGYLLAQGMISHFELTGVSIDTSKAPIYISSKIIGKTLKITISILFVSTIIPIITTLKSYPINMMFGKVKSPFDALDEIFIKLKVYRKIKSFILKIYKKLLKYYKNIKLIISNVGKKVIKIKKTKDSISKTNMKINIAINNSKRNKVYILTTAIIVGMAGVYGVKKSITSYDKTNIGNTLIQNLGDYDIDVRYTGYTGNSRYEKAGIHNDDIEKISSIKGVKDIYTFTSDAGYTNLNTSDLSKYYKENLSIKDECKEFEGRFDVIGLNKEALHDIEKKHEGIIESGSIYDKNSEVLEAVVYNNFFDQEYSGYQQTFNEKYKLGDILKFKVPVEIDGKLQYKTIDIKIVGFLSKEWFAVGTYTHSKVPDVLVDANEYAKITGNPSFKQVKIKADEAKLDSVKAQVKDLFKNREDIKYNDKETITTENGELAWQAVVRDVSNCAMLSITAIINIIFSIVTSITIRKKEFGVMRSIGLSIKDLKGILLIEGFIYGLVCSMVGFLFIFYKGIKWAHLLRMTAKYQNVPYEGTWYILPKVPILIFVLITMVMCLLSVTFTFGKLNKDSIVEQIKED</sequence>
<reference evidence="9 10" key="1">
    <citation type="journal article" date="2023" name="PLoS ONE">
        <title>Genome-based metabolic and phylogenomic analysis of three Terrisporobacter species.</title>
        <authorList>
            <person name="Boer T."/>
            <person name="Bengelsdorf F.R."/>
            <person name="Bomeke M."/>
            <person name="Daniel R."/>
            <person name="Poehlein A."/>
        </authorList>
    </citation>
    <scope>NUCLEOTIDE SEQUENCE [LARGE SCALE GENOMIC DNA]</scope>
    <source>
        <strain evidence="9 10">DSM 1288</strain>
    </source>
</reference>
<keyword evidence="2" id="KW-1003">Cell membrane</keyword>
<dbReference type="Pfam" id="PF02687">
    <property type="entry name" value="FtsX"/>
    <property type="match status" value="2"/>
</dbReference>
<dbReference type="EMBL" id="CP117523">
    <property type="protein sequence ID" value="WWD83977.1"/>
    <property type="molecule type" value="Genomic_DNA"/>
</dbReference>
<feature type="transmembrane region" description="Helical" evidence="7">
    <location>
        <begin position="317"/>
        <end position="343"/>
    </location>
</feature>